<accession>A0A0E9TDB9</accession>
<reference evidence="1" key="1">
    <citation type="submission" date="2014-11" db="EMBL/GenBank/DDBJ databases">
        <authorList>
            <person name="Amaro Gonzalez C."/>
        </authorList>
    </citation>
    <scope>NUCLEOTIDE SEQUENCE</scope>
</reference>
<proteinExistence type="predicted"/>
<dbReference type="AlphaFoldDB" id="A0A0E9TDB9"/>
<evidence type="ECO:0000313" key="1">
    <source>
        <dbReference type="EMBL" id="JAH51699.1"/>
    </source>
</evidence>
<name>A0A0E9TDB9_ANGAN</name>
<reference evidence="1" key="2">
    <citation type="journal article" date="2015" name="Fish Shellfish Immunol.">
        <title>Early steps in the European eel (Anguilla anguilla)-Vibrio vulnificus interaction in the gills: Role of the RtxA13 toxin.</title>
        <authorList>
            <person name="Callol A."/>
            <person name="Pajuelo D."/>
            <person name="Ebbesson L."/>
            <person name="Teles M."/>
            <person name="MacKenzie S."/>
            <person name="Amaro C."/>
        </authorList>
    </citation>
    <scope>NUCLEOTIDE SEQUENCE</scope>
</reference>
<organism evidence="1">
    <name type="scientific">Anguilla anguilla</name>
    <name type="common">European freshwater eel</name>
    <name type="synonym">Muraena anguilla</name>
    <dbReference type="NCBI Taxonomy" id="7936"/>
    <lineage>
        <taxon>Eukaryota</taxon>
        <taxon>Metazoa</taxon>
        <taxon>Chordata</taxon>
        <taxon>Craniata</taxon>
        <taxon>Vertebrata</taxon>
        <taxon>Euteleostomi</taxon>
        <taxon>Actinopterygii</taxon>
        <taxon>Neopterygii</taxon>
        <taxon>Teleostei</taxon>
        <taxon>Anguilliformes</taxon>
        <taxon>Anguillidae</taxon>
        <taxon>Anguilla</taxon>
    </lineage>
</organism>
<sequence length="37" mass="4346">MLIPSLHNCHFRFIIGNFARYGDCRPERLKARAIKNS</sequence>
<dbReference type="EMBL" id="GBXM01056878">
    <property type="protein sequence ID" value="JAH51699.1"/>
    <property type="molecule type" value="Transcribed_RNA"/>
</dbReference>
<protein>
    <submittedName>
        <fullName evidence="1">Uncharacterized protein</fullName>
    </submittedName>
</protein>